<dbReference type="Proteomes" id="UP001589776">
    <property type="component" value="Unassembled WGS sequence"/>
</dbReference>
<keyword evidence="1" id="KW-0812">Transmembrane</keyword>
<feature type="transmembrane region" description="Helical" evidence="1">
    <location>
        <begin position="31"/>
        <end position="51"/>
    </location>
</feature>
<keyword evidence="1" id="KW-0472">Membrane</keyword>
<organism evidence="2 3">
    <name type="scientific">Paenibacillus chartarius</name>
    <dbReference type="NCBI Taxonomy" id="747481"/>
    <lineage>
        <taxon>Bacteria</taxon>
        <taxon>Bacillati</taxon>
        <taxon>Bacillota</taxon>
        <taxon>Bacilli</taxon>
        <taxon>Bacillales</taxon>
        <taxon>Paenibacillaceae</taxon>
        <taxon>Paenibacillus</taxon>
    </lineage>
</organism>
<keyword evidence="1" id="KW-1133">Transmembrane helix</keyword>
<evidence type="ECO:0000313" key="3">
    <source>
        <dbReference type="Proteomes" id="UP001589776"/>
    </source>
</evidence>
<dbReference type="RefSeq" id="WP_377475036.1">
    <property type="nucleotide sequence ID" value="NZ_JBHLWN010000124.1"/>
</dbReference>
<gene>
    <name evidence="2" type="ORF">ACFFK0_30050</name>
</gene>
<name>A0ABV6DVF6_9BACL</name>
<reference evidence="2 3" key="1">
    <citation type="submission" date="2024-09" db="EMBL/GenBank/DDBJ databases">
        <authorList>
            <person name="Sun Q."/>
            <person name="Mori K."/>
        </authorList>
    </citation>
    <scope>NUCLEOTIDE SEQUENCE [LARGE SCALE GENOMIC DNA]</scope>
    <source>
        <strain evidence="2 3">CCM 7759</strain>
    </source>
</reference>
<dbReference type="EMBL" id="JBHLWN010000124">
    <property type="protein sequence ID" value="MFC0216645.1"/>
    <property type="molecule type" value="Genomic_DNA"/>
</dbReference>
<evidence type="ECO:0000256" key="1">
    <source>
        <dbReference type="SAM" id="Phobius"/>
    </source>
</evidence>
<keyword evidence="3" id="KW-1185">Reference proteome</keyword>
<protein>
    <submittedName>
        <fullName evidence="2">Uncharacterized protein</fullName>
    </submittedName>
</protein>
<sequence length="61" mass="6581">MSSFVLILLGVLVSGSLFSIGFMQIVRKRPVLGIVLSVAALLLFISMFVFIKEPAPIQSVS</sequence>
<feature type="transmembrane region" description="Helical" evidence="1">
    <location>
        <begin position="6"/>
        <end position="26"/>
    </location>
</feature>
<comment type="caution">
    <text evidence="2">The sequence shown here is derived from an EMBL/GenBank/DDBJ whole genome shotgun (WGS) entry which is preliminary data.</text>
</comment>
<evidence type="ECO:0000313" key="2">
    <source>
        <dbReference type="EMBL" id="MFC0216645.1"/>
    </source>
</evidence>
<proteinExistence type="predicted"/>
<accession>A0ABV6DVF6</accession>